<keyword evidence="8" id="KW-1185">Reference proteome</keyword>
<evidence type="ECO:0000256" key="5">
    <source>
        <dbReference type="ARBA" id="ARBA00023136"/>
    </source>
</evidence>
<dbReference type="Proteomes" id="UP000185062">
    <property type="component" value="Unassembled WGS sequence"/>
</dbReference>
<evidence type="ECO:0000313" key="8">
    <source>
        <dbReference type="Proteomes" id="UP000185062"/>
    </source>
</evidence>
<dbReference type="InterPro" id="IPR029044">
    <property type="entry name" value="Nucleotide-diphossugar_trans"/>
</dbReference>
<name>A0A1N6J8N9_9PROT</name>
<dbReference type="eggNOG" id="COG1216">
    <property type="taxonomic scope" value="Bacteria"/>
</dbReference>
<evidence type="ECO:0000313" key="7">
    <source>
        <dbReference type="EMBL" id="SIO40637.1"/>
    </source>
</evidence>
<dbReference type="GO" id="GO:0016757">
    <property type="term" value="F:glycosyltransferase activity"/>
    <property type="evidence" value="ECO:0007669"/>
    <property type="project" value="UniProtKB-KW"/>
</dbReference>
<keyword evidence="4 7" id="KW-0808">Transferase</keyword>
<gene>
    <name evidence="7" type="ORF">SAMN02743940_2397</name>
</gene>
<feature type="domain" description="Glycosyltransferase 2-like" evidence="6">
    <location>
        <begin position="4"/>
        <end position="119"/>
    </location>
</feature>
<protein>
    <submittedName>
        <fullName evidence="7">Glycosyl transferase family 2</fullName>
    </submittedName>
</protein>
<keyword evidence="2" id="KW-1003">Cell membrane</keyword>
<evidence type="ECO:0000259" key="6">
    <source>
        <dbReference type="Pfam" id="PF00535"/>
    </source>
</evidence>
<keyword evidence="3" id="KW-0328">Glycosyltransferase</keyword>
<dbReference type="EMBL" id="FSRO01000001">
    <property type="protein sequence ID" value="SIO40637.1"/>
    <property type="molecule type" value="Genomic_DNA"/>
</dbReference>
<sequence length="241" mass="27285">MHLSIIIPAFNEARLIEQCLQSIATSLAANHYPGFTSEVIVVDNNSTDSTALLAKRKGARVIFEPINQIGRARNTGAAAASGDWLLFVDADSLLNPGMMADIVQMIGNGKSVGCGSTMRMQNLPWWTNCTLQIWTRISILFRWASGALIVCRSDAFREVGGFNQKLYATDEIDLSRQLKKWGRKRNLKFFILRKHPLETSSRKIQLYSELEIAKQVLHCILNPRRSLQNKKHLPIWYDGRR</sequence>
<accession>A0A1N6J8N9</accession>
<dbReference type="AlphaFoldDB" id="A0A1N6J8N9"/>
<dbReference type="Pfam" id="PF00535">
    <property type="entry name" value="Glycos_transf_2"/>
    <property type="match status" value="1"/>
</dbReference>
<evidence type="ECO:0000256" key="4">
    <source>
        <dbReference type="ARBA" id="ARBA00022679"/>
    </source>
</evidence>
<reference evidence="7 8" key="1">
    <citation type="submission" date="2016-12" db="EMBL/GenBank/DDBJ databases">
        <authorList>
            <person name="Song W.-J."/>
            <person name="Kurnit D.M."/>
        </authorList>
    </citation>
    <scope>NUCLEOTIDE SEQUENCE [LARGE SCALE GENOMIC DNA]</scope>
    <source>
        <strain evidence="7 8">ATCC 49181</strain>
    </source>
</reference>
<proteinExistence type="predicted"/>
<evidence type="ECO:0000256" key="1">
    <source>
        <dbReference type="ARBA" id="ARBA00004236"/>
    </source>
</evidence>
<keyword evidence="5" id="KW-0472">Membrane</keyword>
<dbReference type="InterPro" id="IPR001173">
    <property type="entry name" value="Glyco_trans_2-like"/>
</dbReference>
<comment type="subcellular location">
    <subcellularLocation>
        <location evidence="1">Cell membrane</location>
    </subcellularLocation>
</comment>
<organism evidence="7 8">
    <name type="scientific">Nitrosomonas cryotolerans ATCC 49181</name>
    <dbReference type="NCBI Taxonomy" id="1131553"/>
    <lineage>
        <taxon>Bacteria</taxon>
        <taxon>Pseudomonadati</taxon>
        <taxon>Pseudomonadota</taxon>
        <taxon>Betaproteobacteria</taxon>
        <taxon>Nitrosomonadales</taxon>
        <taxon>Nitrosomonadaceae</taxon>
        <taxon>Nitrosomonas</taxon>
    </lineage>
</organism>
<dbReference type="PANTHER" id="PTHR43646">
    <property type="entry name" value="GLYCOSYLTRANSFERASE"/>
    <property type="match status" value="1"/>
</dbReference>
<dbReference type="STRING" id="44575.SAMN05216419_100321"/>
<dbReference type="RefSeq" id="WP_028460777.1">
    <property type="nucleotide sequence ID" value="NZ_FSRO01000001.1"/>
</dbReference>
<dbReference type="Gene3D" id="3.90.550.10">
    <property type="entry name" value="Spore Coat Polysaccharide Biosynthesis Protein SpsA, Chain A"/>
    <property type="match status" value="1"/>
</dbReference>
<dbReference type="SUPFAM" id="SSF53448">
    <property type="entry name" value="Nucleotide-diphospho-sugar transferases"/>
    <property type="match status" value="1"/>
</dbReference>
<dbReference type="PANTHER" id="PTHR43646:SF2">
    <property type="entry name" value="GLYCOSYLTRANSFERASE 2-LIKE DOMAIN-CONTAINING PROTEIN"/>
    <property type="match status" value="1"/>
</dbReference>
<evidence type="ECO:0000256" key="3">
    <source>
        <dbReference type="ARBA" id="ARBA00022676"/>
    </source>
</evidence>
<evidence type="ECO:0000256" key="2">
    <source>
        <dbReference type="ARBA" id="ARBA00022475"/>
    </source>
</evidence>
<dbReference type="GO" id="GO:0005886">
    <property type="term" value="C:plasma membrane"/>
    <property type="evidence" value="ECO:0007669"/>
    <property type="project" value="UniProtKB-SubCell"/>
</dbReference>